<dbReference type="KEGG" id="lak:106164441"/>
<keyword evidence="4 8" id="KW-1133">Transmembrane helix</keyword>
<evidence type="ECO:0000256" key="7">
    <source>
        <dbReference type="SAM" id="MobiDB-lite"/>
    </source>
</evidence>
<feature type="compositionally biased region" description="Basic and acidic residues" evidence="7">
    <location>
        <begin position="841"/>
        <end position="856"/>
    </location>
</feature>
<feature type="transmembrane region" description="Helical" evidence="8">
    <location>
        <begin position="113"/>
        <end position="143"/>
    </location>
</feature>
<evidence type="ECO:0000313" key="12">
    <source>
        <dbReference type="RefSeq" id="XP_013397801.1"/>
    </source>
</evidence>
<sequence length="884" mass="95432">MEINWTRQLLCIVTLILLAQSSESSSETVTPANVTDTYSNHADINSNITWASVPSGASYPAETPYDDAGLGALYSMATGFINIVGSTPLPYDAVASLIRGGGFEINSFISYGIGWGICIGIGILFILIMPIVACCFCCCRCCGNCGGKMEHKGHHDDDAMCRKVTYSILLLVCTTFMMIAIICVYVTNDKVSASLGTTGTTLNETMTTVNTYVNNTVEQINYVAIKDFEFARKVIDRDLDNIGVLVGVPVRTTLATTGNVDNAINSIIALDATIQDLATKLIAVNTSVAVFKEKGNILISELNSTATNISNTISTCGAQCSSINPNQLQMSADLNQLPDISSQVSQIDSVMSNNITALALDGKKQFDDIPERVTNETRATVTSIKIMLSNFTTTISSSLSVITTMTGMISNLSSSLNPVYTGLDQAKQYDSYRNYGGIGLSCLLLLIVIFQFIGLVMGICGHKKVTPTERSGVSNCGGLFLMAAVGLCFIFSVFLMLFVVIMFPIGGILEKEVCQPLTDDPTYSSLGKLVDNSDSLISTVMFGSQGGYVMGILLGNTSIPLTLGGVLTDCKNDMAAYTALKLNNMFDISSVTNYRSQIDITTQLDSLNVDLSTVTILSSNTETQLTDFHNSLDINFQGFLDQTNQSTTQVDLNAFANELRNLSANLMAINASAFGTVAAELNYSADSLDSIQSTTVPAVNNAQTQITTNIENLAAAAPVAQTTVNNTLNNTRTAQTYIQTNGSGVVVDEAKNYANRILGVADQFVARALSAVSNDVGKCKPVYTIFNSFFNTLFCGNVVDTLNGFWFTLGWYVFFMVPSIIFGVKLAKHFRRMNFEITHEDPRTDSQESMNSEKKPGFGKRLTSKVSPHNLQRSRILFIGTCKK</sequence>
<dbReference type="GeneID" id="106164441"/>
<comment type="similarity">
    <text evidence="2">Belongs to the prominin family.</text>
</comment>
<feature type="region of interest" description="Disordered" evidence="7">
    <location>
        <begin position="841"/>
        <end position="863"/>
    </location>
</feature>
<protein>
    <submittedName>
        <fullName evidence="11 12">Prominin-1-A isoform X1</fullName>
    </submittedName>
</protein>
<dbReference type="InterPro" id="IPR008795">
    <property type="entry name" value="Prominin"/>
</dbReference>
<dbReference type="RefSeq" id="XP_013397800.1">
    <property type="nucleotide sequence ID" value="XM_013542346.1"/>
</dbReference>
<evidence type="ECO:0000256" key="9">
    <source>
        <dbReference type="SAM" id="SignalP"/>
    </source>
</evidence>
<comment type="subcellular location">
    <subcellularLocation>
        <location evidence="1">Membrane</location>
        <topology evidence="1">Multi-pass membrane protein</topology>
    </subcellularLocation>
</comment>
<keyword evidence="5 8" id="KW-0472">Membrane</keyword>
<dbReference type="PANTHER" id="PTHR22730">
    <property type="entry name" value="PROMININ PROM PROTEIN"/>
    <property type="match status" value="1"/>
</dbReference>
<feature type="transmembrane region" description="Helical" evidence="8">
    <location>
        <begin position="435"/>
        <end position="459"/>
    </location>
</feature>
<name>A0A1S3IHR3_LINAN</name>
<evidence type="ECO:0000256" key="4">
    <source>
        <dbReference type="ARBA" id="ARBA00022989"/>
    </source>
</evidence>
<feature type="signal peptide" evidence="9">
    <location>
        <begin position="1"/>
        <end position="24"/>
    </location>
</feature>
<feature type="transmembrane region" description="Helical" evidence="8">
    <location>
        <begin position="479"/>
        <end position="505"/>
    </location>
</feature>
<accession>A0A1S3IHR3</accession>
<dbReference type="PANTHER" id="PTHR22730:SF1">
    <property type="entry name" value="PROMININ-LIKE PROTEIN"/>
    <property type="match status" value="1"/>
</dbReference>
<keyword evidence="6" id="KW-0325">Glycoprotein</keyword>
<evidence type="ECO:0000256" key="5">
    <source>
        <dbReference type="ARBA" id="ARBA00023136"/>
    </source>
</evidence>
<dbReference type="OrthoDB" id="6229420at2759"/>
<evidence type="ECO:0000313" key="10">
    <source>
        <dbReference type="Proteomes" id="UP000085678"/>
    </source>
</evidence>
<dbReference type="GO" id="GO:0016020">
    <property type="term" value="C:membrane"/>
    <property type="evidence" value="ECO:0007669"/>
    <property type="project" value="UniProtKB-SubCell"/>
</dbReference>
<feature type="chain" id="PRO_5014545837" evidence="9">
    <location>
        <begin position="25"/>
        <end position="884"/>
    </location>
</feature>
<keyword evidence="3 8" id="KW-0812">Transmembrane</keyword>
<evidence type="ECO:0000256" key="3">
    <source>
        <dbReference type="ARBA" id="ARBA00022692"/>
    </source>
</evidence>
<reference evidence="11 12" key="1">
    <citation type="submission" date="2025-04" db="UniProtKB">
        <authorList>
            <consortium name="RefSeq"/>
        </authorList>
    </citation>
    <scope>IDENTIFICATION</scope>
    <source>
        <tissue evidence="11 12">Gonads</tissue>
    </source>
</reference>
<feature type="transmembrane region" description="Helical" evidence="8">
    <location>
        <begin position="804"/>
        <end position="824"/>
    </location>
</feature>
<evidence type="ECO:0000313" key="11">
    <source>
        <dbReference type="RefSeq" id="XP_013397800.1"/>
    </source>
</evidence>
<organism evidence="10 11">
    <name type="scientific">Lingula anatina</name>
    <name type="common">Brachiopod</name>
    <name type="synonym">Lingula unguis</name>
    <dbReference type="NCBI Taxonomy" id="7574"/>
    <lineage>
        <taxon>Eukaryota</taxon>
        <taxon>Metazoa</taxon>
        <taxon>Spiralia</taxon>
        <taxon>Lophotrochozoa</taxon>
        <taxon>Brachiopoda</taxon>
        <taxon>Linguliformea</taxon>
        <taxon>Lingulata</taxon>
        <taxon>Lingulida</taxon>
        <taxon>Linguloidea</taxon>
        <taxon>Lingulidae</taxon>
        <taxon>Lingula</taxon>
    </lineage>
</organism>
<evidence type="ECO:0000256" key="1">
    <source>
        <dbReference type="ARBA" id="ARBA00004141"/>
    </source>
</evidence>
<evidence type="ECO:0000256" key="8">
    <source>
        <dbReference type="SAM" id="Phobius"/>
    </source>
</evidence>
<dbReference type="RefSeq" id="XP_013397801.1">
    <property type="nucleotide sequence ID" value="XM_013542347.1"/>
</dbReference>
<proteinExistence type="inferred from homology"/>
<feature type="transmembrane region" description="Helical" evidence="8">
    <location>
        <begin position="164"/>
        <end position="187"/>
    </location>
</feature>
<keyword evidence="10" id="KW-1185">Reference proteome</keyword>
<dbReference type="Pfam" id="PF05478">
    <property type="entry name" value="Prominin"/>
    <property type="match status" value="1"/>
</dbReference>
<gene>
    <name evidence="11 12" type="primary">LOC106164441</name>
</gene>
<dbReference type="AlphaFoldDB" id="A0A1S3IHR3"/>
<dbReference type="Proteomes" id="UP000085678">
    <property type="component" value="Unplaced"/>
</dbReference>
<keyword evidence="9" id="KW-0732">Signal</keyword>
<evidence type="ECO:0000256" key="6">
    <source>
        <dbReference type="ARBA" id="ARBA00023180"/>
    </source>
</evidence>
<evidence type="ECO:0000256" key="2">
    <source>
        <dbReference type="ARBA" id="ARBA00006058"/>
    </source>
</evidence>